<dbReference type="InterPro" id="IPR000504">
    <property type="entry name" value="RRM_dom"/>
</dbReference>
<keyword evidence="6" id="KW-1185">Reference proteome</keyword>
<dbReference type="PROSITE" id="PS50102">
    <property type="entry name" value="RRM"/>
    <property type="match status" value="2"/>
</dbReference>
<dbReference type="InterPro" id="IPR050886">
    <property type="entry name" value="RNA-binding_reg"/>
</dbReference>
<evidence type="ECO:0000313" key="6">
    <source>
        <dbReference type="Proteomes" id="UP001552299"/>
    </source>
</evidence>
<feature type="compositionally biased region" description="Low complexity" evidence="3">
    <location>
        <begin position="248"/>
        <end position="260"/>
    </location>
</feature>
<feature type="compositionally biased region" description="Low complexity" evidence="3">
    <location>
        <begin position="405"/>
        <end position="415"/>
    </location>
</feature>
<feature type="compositionally biased region" description="Low complexity" evidence="3">
    <location>
        <begin position="326"/>
        <end position="344"/>
    </location>
</feature>
<name>A0ABD0U140_DENTH</name>
<dbReference type="AlphaFoldDB" id="A0ABD0U140"/>
<feature type="domain" description="RRM" evidence="4">
    <location>
        <begin position="165"/>
        <end position="245"/>
    </location>
</feature>
<proteinExistence type="predicted"/>
<sequence length="456" mass="46992">MENSSKKRKVDENGAALPSLSANLTPEDARKIIESFNQEQLMNIVAEAICRDEATLDAVRQIADRDPVQRKLFIRGLGWETTTEKIRSLFSNYGELAEAIVILDKVTGKSKGYGFITFRHIDGAILALKEPNKKIDGRITITQLAANGTSGPTAPTPSTSDASLRKIFVGNVPADMPFDRLRALFSPYGEIEEGPLGFDKQSGKFKGYALFIYKTVEAAQAALVDPVKSIDGNTLQCKLATDGKKGRSGTVVPGAGVPGKPLGGSGGDGHGDGLGMGSQSSMPGSFSSQFGGPGGGLPSYGGFSGSGGFPVVAAGIGQNHHLNSPLQSSTGLGNSSLSSLGGQAPSSLGGLGVGSYVGSGLSGGPYGSSLQYPGSGGYGGLGMGSSFNRMPASSGGMPSGGYPEGGPYSSSSSIYQVQHHQPTGSSPGPRFPPGGGMYHNIPIIFKVSDNSWEQML</sequence>
<dbReference type="GO" id="GO:0003723">
    <property type="term" value="F:RNA binding"/>
    <property type="evidence" value="ECO:0007669"/>
    <property type="project" value="UniProtKB-UniRule"/>
</dbReference>
<dbReference type="Proteomes" id="UP001552299">
    <property type="component" value="Unassembled WGS sequence"/>
</dbReference>
<feature type="region of interest" description="Disordered" evidence="3">
    <location>
        <begin position="241"/>
        <end position="291"/>
    </location>
</feature>
<feature type="region of interest" description="Disordered" evidence="3">
    <location>
        <begin position="324"/>
        <end position="344"/>
    </location>
</feature>
<gene>
    <name evidence="5" type="ORF">M5K25_024116</name>
</gene>
<keyword evidence="1 2" id="KW-0694">RNA-binding</keyword>
<evidence type="ECO:0000259" key="4">
    <source>
        <dbReference type="PROSITE" id="PS50102"/>
    </source>
</evidence>
<feature type="compositionally biased region" description="Low complexity" evidence="3">
    <location>
        <begin position="277"/>
        <end position="290"/>
    </location>
</feature>
<dbReference type="PANTHER" id="PTHR48024:SF25">
    <property type="entry name" value="UBP1-ASSOCIATED PROTEIN 2C"/>
    <property type="match status" value="1"/>
</dbReference>
<evidence type="ECO:0000256" key="1">
    <source>
        <dbReference type="ARBA" id="ARBA00022884"/>
    </source>
</evidence>
<feature type="region of interest" description="Disordered" evidence="3">
    <location>
        <begin position="392"/>
        <end position="433"/>
    </location>
</feature>
<evidence type="ECO:0000256" key="2">
    <source>
        <dbReference type="PROSITE-ProRule" id="PRU00176"/>
    </source>
</evidence>
<evidence type="ECO:0000313" key="5">
    <source>
        <dbReference type="EMBL" id="KAL0905677.1"/>
    </source>
</evidence>
<dbReference type="Gene3D" id="3.30.70.330">
    <property type="match status" value="2"/>
</dbReference>
<evidence type="ECO:0000256" key="3">
    <source>
        <dbReference type="SAM" id="MobiDB-lite"/>
    </source>
</evidence>
<dbReference type="EMBL" id="JANQDX010000018">
    <property type="protein sequence ID" value="KAL0905677.1"/>
    <property type="molecule type" value="Genomic_DNA"/>
</dbReference>
<feature type="compositionally biased region" description="Gly residues" evidence="3">
    <location>
        <begin position="261"/>
        <end position="276"/>
    </location>
</feature>
<dbReference type="InterPro" id="IPR012677">
    <property type="entry name" value="Nucleotide-bd_a/b_plait_sf"/>
</dbReference>
<reference evidence="5 6" key="1">
    <citation type="journal article" date="2024" name="Plant Biotechnol. J.">
        <title>Dendrobium thyrsiflorum genome and its molecular insights into genes involved in important horticultural traits.</title>
        <authorList>
            <person name="Chen B."/>
            <person name="Wang J.Y."/>
            <person name="Zheng P.J."/>
            <person name="Li K.L."/>
            <person name="Liang Y.M."/>
            <person name="Chen X.F."/>
            <person name="Zhang C."/>
            <person name="Zhao X."/>
            <person name="He X."/>
            <person name="Zhang G.Q."/>
            <person name="Liu Z.J."/>
            <person name="Xu Q."/>
        </authorList>
    </citation>
    <scope>NUCLEOTIDE SEQUENCE [LARGE SCALE GENOMIC DNA]</scope>
    <source>
        <strain evidence="5">GZMU011</strain>
    </source>
</reference>
<dbReference type="PANTHER" id="PTHR48024">
    <property type="entry name" value="GEO13361P1-RELATED"/>
    <property type="match status" value="1"/>
</dbReference>
<accession>A0ABD0U140</accession>
<organism evidence="5 6">
    <name type="scientific">Dendrobium thyrsiflorum</name>
    <name type="common">Pinecone-like raceme dendrobium</name>
    <name type="synonym">Orchid</name>
    <dbReference type="NCBI Taxonomy" id="117978"/>
    <lineage>
        <taxon>Eukaryota</taxon>
        <taxon>Viridiplantae</taxon>
        <taxon>Streptophyta</taxon>
        <taxon>Embryophyta</taxon>
        <taxon>Tracheophyta</taxon>
        <taxon>Spermatophyta</taxon>
        <taxon>Magnoliopsida</taxon>
        <taxon>Liliopsida</taxon>
        <taxon>Asparagales</taxon>
        <taxon>Orchidaceae</taxon>
        <taxon>Epidendroideae</taxon>
        <taxon>Malaxideae</taxon>
        <taxon>Dendrobiinae</taxon>
        <taxon>Dendrobium</taxon>
    </lineage>
</organism>
<feature type="domain" description="RRM" evidence="4">
    <location>
        <begin position="70"/>
        <end position="147"/>
    </location>
</feature>
<dbReference type="SUPFAM" id="SSF54928">
    <property type="entry name" value="RNA-binding domain, RBD"/>
    <property type="match status" value="2"/>
</dbReference>
<dbReference type="SMART" id="SM00360">
    <property type="entry name" value="RRM"/>
    <property type="match status" value="2"/>
</dbReference>
<dbReference type="FunFam" id="3.30.70.330:FF:000529">
    <property type="entry name" value="UBP1-associated protein 2C isoform A"/>
    <property type="match status" value="1"/>
</dbReference>
<dbReference type="InterPro" id="IPR035979">
    <property type="entry name" value="RBD_domain_sf"/>
</dbReference>
<dbReference type="Pfam" id="PF00076">
    <property type="entry name" value="RRM_1"/>
    <property type="match status" value="2"/>
</dbReference>
<comment type="caution">
    <text evidence="5">The sequence shown here is derived from an EMBL/GenBank/DDBJ whole genome shotgun (WGS) entry which is preliminary data.</text>
</comment>
<protein>
    <recommendedName>
        <fullName evidence="4">RRM domain-containing protein</fullName>
    </recommendedName>
</protein>